<sequence>MSAVAAPLALSVWGELLEVILVGSISGIGLAIAFAFLVRGAAQSSGIRHGEREGSLVLNLALVAATGLICVGAVVFAVYEMING</sequence>
<keyword evidence="1" id="KW-0812">Transmembrane</keyword>
<organism evidence="2">
    <name type="scientific">freshwater metagenome</name>
    <dbReference type="NCBI Taxonomy" id="449393"/>
    <lineage>
        <taxon>unclassified sequences</taxon>
        <taxon>metagenomes</taxon>
        <taxon>ecological metagenomes</taxon>
    </lineage>
</organism>
<feature type="transmembrane region" description="Helical" evidence="1">
    <location>
        <begin position="54"/>
        <end position="79"/>
    </location>
</feature>
<proteinExistence type="predicted"/>
<feature type="transmembrane region" description="Helical" evidence="1">
    <location>
        <begin position="20"/>
        <end position="42"/>
    </location>
</feature>
<gene>
    <name evidence="2" type="ORF">UFOPK3564_01812</name>
</gene>
<keyword evidence="1" id="KW-1133">Transmembrane helix</keyword>
<accession>A0A6J7HVE4</accession>
<reference evidence="2" key="1">
    <citation type="submission" date="2020-05" db="EMBL/GenBank/DDBJ databases">
        <authorList>
            <person name="Chiriac C."/>
            <person name="Salcher M."/>
            <person name="Ghai R."/>
            <person name="Kavagutti S V."/>
        </authorList>
    </citation>
    <scope>NUCLEOTIDE SEQUENCE</scope>
</reference>
<evidence type="ECO:0000256" key="1">
    <source>
        <dbReference type="SAM" id="Phobius"/>
    </source>
</evidence>
<keyword evidence="1" id="KW-0472">Membrane</keyword>
<evidence type="ECO:0000313" key="2">
    <source>
        <dbReference type="EMBL" id="CAB4920655.1"/>
    </source>
</evidence>
<dbReference type="AlphaFoldDB" id="A0A6J7HVE4"/>
<protein>
    <submittedName>
        <fullName evidence="2">Unannotated protein</fullName>
    </submittedName>
</protein>
<name>A0A6J7HVE4_9ZZZZ</name>
<dbReference type="EMBL" id="CAFBMK010000104">
    <property type="protein sequence ID" value="CAB4920655.1"/>
    <property type="molecule type" value="Genomic_DNA"/>
</dbReference>